<feature type="domain" description="DUF6534" evidence="2">
    <location>
        <begin position="170"/>
        <end position="254"/>
    </location>
</feature>
<evidence type="ECO:0000259" key="2">
    <source>
        <dbReference type="Pfam" id="PF20152"/>
    </source>
</evidence>
<accession>A0A9P5PNX5</accession>
<reference evidence="3" key="1">
    <citation type="submission" date="2020-11" db="EMBL/GenBank/DDBJ databases">
        <authorList>
            <consortium name="DOE Joint Genome Institute"/>
            <person name="Ahrendt S."/>
            <person name="Riley R."/>
            <person name="Andreopoulos W."/>
            <person name="Labutti K."/>
            <person name="Pangilinan J."/>
            <person name="Ruiz-Duenas F.J."/>
            <person name="Barrasa J.M."/>
            <person name="Sanchez-Garcia M."/>
            <person name="Camarero S."/>
            <person name="Miyauchi S."/>
            <person name="Serrano A."/>
            <person name="Linde D."/>
            <person name="Babiker R."/>
            <person name="Drula E."/>
            <person name="Ayuso-Fernandez I."/>
            <person name="Pacheco R."/>
            <person name="Padilla G."/>
            <person name="Ferreira P."/>
            <person name="Barriuso J."/>
            <person name="Kellner H."/>
            <person name="Castanera R."/>
            <person name="Alfaro M."/>
            <person name="Ramirez L."/>
            <person name="Pisabarro A.G."/>
            <person name="Kuo A."/>
            <person name="Tritt A."/>
            <person name="Lipzen A."/>
            <person name="He G."/>
            <person name="Yan M."/>
            <person name="Ng V."/>
            <person name="Cullen D."/>
            <person name="Martin F."/>
            <person name="Rosso M.-N."/>
            <person name="Henrissat B."/>
            <person name="Hibbett D."/>
            <person name="Martinez A.T."/>
            <person name="Grigoriev I.V."/>
        </authorList>
    </citation>
    <scope>NUCLEOTIDE SEQUENCE</scope>
    <source>
        <strain evidence="3">AH 40177</strain>
    </source>
</reference>
<feature type="transmembrane region" description="Helical" evidence="1">
    <location>
        <begin position="122"/>
        <end position="143"/>
    </location>
</feature>
<keyword evidence="1" id="KW-1133">Transmembrane helix</keyword>
<protein>
    <recommendedName>
        <fullName evidence="2">DUF6534 domain-containing protein</fullName>
    </recommendedName>
</protein>
<feature type="transmembrane region" description="Helical" evidence="1">
    <location>
        <begin position="12"/>
        <end position="37"/>
    </location>
</feature>
<dbReference type="AlphaFoldDB" id="A0A9P5PNX5"/>
<feature type="transmembrane region" description="Helical" evidence="1">
    <location>
        <begin position="202"/>
        <end position="226"/>
    </location>
</feature>
<feature type="transmembrane region" description="Helical" evidence="1">
    <location>
        <begin position="49"/>
        <end position="72"/>
    </location>
</feature>
<evidence type="ECO:0000256" key="1">
    <source>
        <dbReference type="SAM" id="Phobius"/>
    </source>
</evidence>
<dbReference type="PANTHER" id="PTHR40465:SF1">
    <property type="entry name" value="DUF6534 DOMAIN-CONTAINING PROTEIN"/>
    <property type="match status" value="1"/>
</dbReference>
<dbReference type="Proteomes" id="UP000772434">
    <property type="component" value="Unassembled WGS sequence"/>
</dbReference>
<feature type="transmembrane region" description="Helical" evidence="1">
    <location>
        <begin position="92"/>
        <end position="110"/>
    </location>
</feature>
<dbReference type="Pfam" id="PF20152">
    <property type="entry name" value="DUF6534"/>
    <property type="match status" value="1"/>
</dbReference>
<feature type="transmembrane region" description="Helical" evidence="1">
    <location>
        <begin position="232"/>
        <end position="252"/>
    </location>
</feature>
<organism evidence="3 4">
    <name type="scientific">Rhodocollybia butyracea</name>
    <dbReference type="NCBI Taxonomy" id="206335"/>
    <lineage>
        <taxon>Eukaryota</taxon>
        <taxon>Fungi</taxon>
        <taxon>Dikarya</taxon>
        <taxon>Basidiomycota</taxon>
        <taxon>Agaricomycotina</taxon>
        <taxon>Agaricomycetes</taxon>
        <taxon>Agaricomycetidae</taxon>
        <taxon>Agaricales</taxon>
        <taxon>Marasmiineae</taxon>
        <taxon>Omphalotaceae</taxon>
        <taxon>Rhodocollybia</taxon>
    </lineage>
</organism>
<evidence type="ECO:0000313" key="3">
    <source>
        <dbReference type="EMBL" id="KAF9069404.1"/>
    </source>
</evidence>
<dbReference type="EMBL" id="JADNRY010000051">
    <property type="protein sequence ID" value="KAF9069404.1"/>
    <property type="molecule type" value="Genomic_DNA"/>
</dbReference>
<comment type="caution">
    <text evidence="3">The sequence shown here is derived from an EMBL/GenBank/DDBJ whole genome shotgun (WGS) entry which is preliminary data.</text>
</comment>
<feature type="transmembrane region" description="Helical" evidence="1">
    <location>
        <begin position="155"/>
        <end position="181"/>
    </location>
</feature>
<gene>
    <name evidence="3" type="ORF">BDP27DRAFT_1421041</name>
</gene>
<sequence>MDPVHIDVGETYGGMMIGILFASLLCGAASVQAIIFFRTNRIEPLSHKIPIAFIWMLDMLQLCFIFSATYFYVVQEGPHDMISPPFIWNFKIQILMQVLIMSSTKLMYALRLWRLRRFTFKWIPVGLTVFLTFDFAIGIVFAYKVFTVRLLHDLVYLHFKALVVVSMCTTAVTDFLVGGLLMYTFAKSNVNLNWTNSSLTMLVAYFVNTGLITGIFSAAVLISFAVSVYNPVFIVFVIVLPQFYVNCFFSMLNAGTYFQTSQNSSGPSITHVLPYFHDELGFANPLLGSTIDSHSPPNSSAGVNLKLEAIPTSVEVNIPTINEIGLPLFKEGTNPEASFKDFDLCIIHYVGFVYSLLYGISRLKWWYRPHNMRPLRTFVTYVGDVQL</sequence>
<dbReference type="OrthoDB" id="3270417at2759"/>
<keyword evidence="1" id="KW-0472">Membrane</keyword>
<keyword evidence="1" id="KW-0812">Transmembrane</keyword>
<dbReference type="InterPro" id="IPR045339">
    <property type="entry name" value="DUF6534"/>
</dbReference>
<evidence type="ECO:0000313" key="4">
    <source>
        <dbReference type="Proteomes" id="UP000772434"/>
    </source>
</evidence>
<dbReference type="PANTHER" id="PTHR40465">
    <property type="entry name" value="CHROMOSOME 1, WHOLE GENOME SHOTGUN SEQUENCE"/>
    <property type="match status" value="1"/>
</dbReference>
<keyword evidence="4" id="KW-1185">Reference proteome</keyword>
<proteinExistence type="predicted"/>
<name>A0A9P5PNX5_9AGAR</name>